<sequence length="104" mass="11857">MEWLCFRLDMLSSLTFSFSLVFLISIPTGVIDSNLAGLAVTYGLNLNTLQAWVIWTLCNLENKIISVERILQYASFPSEPPLVIESNQPEQSWPSRREVDIHDL</sequence>
<dbReference type="GO" id="GO:0042626">
    <property type="term" value="F:ATPase-coupled transmembrane transporter activity"/>
    <property type="evidence" value="ECO:0007669"/>
    <property type="project" value="TreeGrafter"/>
</dbReference>
<evidence type="ECO:0000256" key="1">
    <source>
        <dbReference type="ARBA" id="ARBA00022692"/>
    </source>
</evidence>
<evidence type="ECO:0000256" key="5">
    <source>
        <dbReference type="ARBA" id="ARBA00023136"/>
    </source>
</evidence>
<gene>
    <name evidence="7" type="ORF">Bca52824_095015</name>
</gene>
<dbReference type="GO" id="GO:0016020">
    <property type="term" value="C:membrane"/>
    <property type="evidence" value="ECO:0007669"/>
    <property type="project" value="InterPro"/>
</dbReference>
<evidence type="ECO:0000256" key="2">
    <source>
        <dbReference type="ARBA" id="ARBA00022741"/>
    </source>
</evidence>
<keyword evidence="5" id="KW-0472">Membrane</keyword>
<dbReference type="PANTHER" id="PTHR24223">
    <property type="entry name" value="ATP-BINDING CASSETTE SUB-FAMILY C"/>
    <property type="match status" value="1"/>
</dbReference>
<dbReference type="Gene3D" id="1.20.1560.10">
    <property type="entry name" value="ABC transporter type 1, transmembrane domain"/>
    <property type="match status" value="1"/>
</dbReference>
<keyword evidence="1" id="KW-0812">Transmembrane</keyword>
<dbReference type="OrthoDB" id="6500128at2759"/>
<name>A0A8X7NZN7_BRACI</name>
<evidence type="ECO:0000313" key="7">
    <source>
        <dbReference type="EMBL" id="KAG2243139.1"/>
    </source>
</evidence>
<dbReference type="SUPFAM" id="SSF90123">
    <property type="entry name" value="ABC transporter transmembrane region"/>
    <property type="match status" value="1"/>
</dbReference>
<evidence type="ECO:0000256" key="4">
    <source>
        <dbReference type="ARBA" id="ARBA00022989"/>
    </source>
</evidence>
<feature type="compositionally biased region" description="Basic and acidic residues" evidence="6">
    <location>
        <begin position="95"/>
        <end position="104"/>
    </location>
</feature>
<evidence type="ECO:0000256" key="6">
    <source>
        <dbReference type="SAM" id="MobiDB-lite"/>
    </source>
</evidence>
<protein>
    <submittedName>
        <fullName evidence="7">Uncharacterized protein</fullName>
    </submittedName>
</protein>
<dbReference type="PANTHER" id="PTHR24223:SF181">
    <property type="entry name" value="ABC TRANSPORTER C FAMILY MEMBER 3"/>
    <property type="match status" value="1"/>
</dbReference>
<feature type="compositionally biased region" description="Polar residues" evidence="6">
    <location>
        <begin position="85"/>
        <end position="94"/>
    </location>
</feature>
<organism evidence="7 8">
    <name type="scientific">Brassica carinata</name>
    <name type="common">Ethiopian mustard</name>
    <name type="synonym">Abyssinian cabbage</name>
    <dbReference type="NCBI Taxonomy" id="52824"/>
    <lineage>
        <taxon>Eukaryota</taxon>
        <taxon>Viridiplantae</taxon>
        <taxon>Streptophyta</taxon>
        <taxon>Embryophyta</taxon>
        <taxon>Tracheophyta</taxon>
        <taxon>Spermatophyta</taxon>
        <taxon>Magnoliopsida</taxon>
        <taxon>eudicotyledons</taxon>
        <taxon>Gunneridae</taxon>
        <taxon>Pentapetalae</taxon>
        <taxon>rosids</taxon>
        <taxon>malvids</taxon>
        <taxon>Brassicales</taxon>
        <taxon>Brassicaceae</taxon>
        <taxon>Brassiceae</taxon>
        <taxon>Brassica</taxon>
    </lineage>
</organism>
<dbReference type="InterPro" id="IPR036640">
    <property type="entry name" value="ABC1_TM_sf"/>
</dbReference>
<dbReference type="Proteomes" id="UP000886595">
    <property type="component" value="Unassembled WGS sequence"/>
</dbReference>
<evidence type="ECO:0000256" key="3">
    <source>
        <dbReference type="ARBA" id="ARBA00022840"/>
    </source>
</evidence>
<keyword evidence="2" id="KW-0547">Nucleotide-binding</keyword>
<reference evidence="7 8" key="1">
    <citation type="submission" date="2020-02" db="EMBL/GenBank/DDBJ databases">
        <authorList>
            <person name="Ma Q."/>
            <person name="Huang Y."/>
            <person name="Song X."/>
            <person name="Pei D."/>
        </authorList>
    </citation>
    <scope>NUCLEOTIDE SEQUENCE [LARGE SCALE GENOMIC DNA]</scope>
    <source>
        <strain evidence="7">Sxm20200214</strain>
        <tissue evidence="7">Leaf</tissue>
    </source>
</reference>
<keyword evidence="3" id="KW-0067">ATP-binding</keyword>
<dbReference type="AlphaFoldDB" id="A0A8X7NZN7"/>
<proteinExistence type="predicted"/>
<comment type="caution">
    <text evidence="7">The sequence shown here is derived from an EMBL/GenBank/DDBJ whole genome shotgun (WGS) entry which is preliminary data.</text>
</comment>
<keyword evidence="4" id="KW-1133">Transmembrane helix</keyword>
<dbReference type="GO" id="GO:0005524">
    <property type="term" value="F:ATP binding"/>
    <property type="evidence" value="ECO:0007669"/>
    <property type="project" value="UniProtKB-KW"/>
</dbReference>
<dbReference type="InterPro" id="IPR050173">
    <property type="entry name" value="ABC_transporter_C-like"/>
</dbReference>
<evidence type="ECO:0000313" key="8">
    <source>
        <dbReference type="Proteomes" id="UP000886595"/>
    </source>
</evidence>
<accession>A0A8X7NZN7</accession>
<dbReference type="EMBL" id="JAAMPC010000259">
    <property type="protein sequence ID" value="KAG2243139.1"/>
    <property type="molecule type" value="Genomic_DNA"/>
</dbReference>
<feature type="region of interest" description="Disordered" evidence="6">
    <location>
        <begin position="80"/>
        <end position="104"/>
    </location>
</feature>
<keyword evidence="8" id="KW-1185">Reference proteome</keyword>